<dbReference type="Proteomes" id="UP001324287">
    <property type="component" value="Chromosome"/>
</dbReference>
<dbReference type="EMBL" id="CP141261">
    <property type="protein sequence ID" value="WRL63291.1"/>
    <property type="molecule type" value="Genomic_DNA"/>
</dbReference>
<keyword evidence="2" id="KW-1185">Reference proteome</keyword>
<gene>
    <name evidence="1" type="ORF">U6N30_26600</name>
</gene>
<accession>A0ABZ1AZE4</accession>
<proteinExistence type="predicted"/>
<evidence type="ECO:0000313" key="2">
    <source>
        <dbReference type="Proteomes" id="UP001324287"/>
    </source>
</evidence>
<organism evidence="1 2">
    <name type="scientific">Blastococcus brunescens</name>
    <dbReference type="NCBI Taxonomy" id="1564165"/>
    <lineage>
        <taxon>Bacteria</taxon>
        <taxon>Bacillati</taxon>
        <taxon>Actinomycetota</taxon>
        <taxon>Actinomycetes</taxon>
        <taxon>Geodermatophilales</taxon>
        <taxon>Geodermatophilaceae</taxon>
        <taxon>Blastococcus</taxon>
    </lineage>
</organism>
<reference evidence="1 2" key="1">
    <citation type="submission" date="2023-12" db="EMBL/GenBank/DDBJ databases">
        <title>Blastococcus brunescens sp. nov., an actonobacterium isolated from sandstone collected in sahara desert.</title>
        <authorList>
            <person name="Gtari M."/>
            <person name="Ghodhbane F."/>
        </authorList>
    </citation>
    <scope>NUCLEOTIDE SEQUENCE [LARGE SCALE GENOMIC DNA]</scope>
    <source>
        <strain evidence="1 2">BMG 8361</strain>
    </source>
</reference>
<sequence length="113" mass="12194">MAVVPFSDAYVDAVLPPEVVRVGPSDEFSPWLDHAHLVAHAAEIDVLHLHTGQAHVAASAVQCWAETVRRLGIPLVVTVHGVGAQVVEGAAPGTRPWTHISRPCCRPPRWCSR</sequence>
<dbReference type="Gene3D" id="3.40.50.2000">
    <property type="entry name" value="Glycogen Phosphorylase B"/>
    <property type="match status" value="1"/>
</dbReference>
<protein>
    <recommendedName>
        <fullName evidence="3">Glycosyltransferase subfamily 4-like N-terminal domain-containing protein</fullName>
    </recommendedName>
</protein>
<name>A0ABZ1AZE4_9ACTN</name>
<evidence type="ECO:0000313" key="1">
    <source>
        <dbReference type="EMBL" id="WRL63291.1"/>
    </source>
</evidence>
<dbReference type="RefSeq" id="WP_324274627.1">
    <property type="nucleotide sequence ID" value="NZ_CP141261.1"/>
</dbReference>
<evidence type="ECO:0008006" key="3">
    <source>
        <dbReference type="Google" id="ProtNLM"/>
    </source>
</evidence>